<proteinExistence type="predicted"/>
<dbReference type="EMBL" id="KI894014">
    <property type="protein sequence ID" value="OCF48079.1"/>
    <property type="molecule type" value="Genomic_DNA"/>
</dbReference>
<evidence type="ECO:0000313" key="3">
    <source>
        <dbReference type="EMBL" id="WWC73641.1"/>
    </source>
</evidence>
<reference evidence="3" key="4">
    <citation type="submission" date="2024-02" db="EMBL/GenBank/DDBJ databases">
        <title>Comparative genomics of Cryptococcus and Kwoniella reveals pathogenesis evolution and contrasting modes of karyotype evolution via chromosome fusion or intercentromeric recombination.</title>
        <authorList>
            <person name="Coelho M.A."/>
            <person name="David-Palma M."/>
            <person name="Shea T."/>
            <person name="Bowers K."/>
            <person name="McGinley-Smith S."/>
            <person name="Mohammad A.W."/>
            <person name="Gnirke A."/>
            <person name="Yurkov A.M."/>
            <person name="Nowrousian M."/>
            <person name="Sun S."/>
            <person name="Cuomo C.A."/>
            <person name="Heitman J."/>
        </authorList>
    </citation>
    <scope>NUCLEOTIDE SEQUENCE</scope>
    <source>
        <strain evidence="3">CBS 10737</strain>
    </source>
</reference>
<gene>
    <name evidence="2" type="ORF">I206_05946</name>
    <name evidence="3" type="ORF">I206_107613</name>
</gene>
<feature type="region of interest" description="Disordered" evidence="1">
    <location>
        <begin position="19"/>
        <end position="41"/>
    </location>
</feature>
<dbReference type="AlphaFoldDB" id="A0A1B9HXS6"/>
<reference evidence="2" key="3">
    <citation type="submission" date="2016-07" db="EMBL/GenBank/DDBJ databases">
        <title>Evolution of pathogenesis and genome organization in the Tremellales.</title>
        <authorList>
            <person name="Cuomo C."/>
            <person name="Litvintseva A."/>
            <person name="Heitman J."/>
            <person name="Chen Y."/>
            <person name="Sun S."/>
            <person name="Springer D."/>
            <person name="Dromer F."/>
            <person name="Young S."/>
            <person name="Zeng Q."/>
            <person name="Chapman S."/>
            <person name="Gujja S."/>
            <person name="Saif S."/>
            <person name="Birren B."/>
        </authorList>
    </citation>
    <scope>NUCLEOTIDE SEQUENCE</scope>
    <source>
        <strain evidence="2">CBS 10737</strain>
    </source>
</reference>
<dbReference type="Proteomes" id="UP000094020">
    <property type="component" value="Chromosome 11"/>
</dbReference>
<dbReference type="EMBL" id="CP144529">
    <property type="protein sequence ID" value="WWC73641.1"/>
    <property type="molecule type" value="Genomic_DNA"/>
</dbReference>
<sequence>MSDSDIEWSRDESIQGYEGIYHDPITGRSKYQRSNNDMPADTEGPIHASGMDGPFRGGPAGELMLQQSHTWPTGQNSRTGTQSTGRFLKGGHATDFGEFWKSNVKFGPVNRFGPFVAVDSNTGLAVGRIVDQTWEQRLGPRNSIRVDERGSTTTNDSRVTNRICDPGEWSLEYTIKLGSPCLNSRVAITHLQLDDRQIATPDKLFSLWQKSNPHYRLEEGQNMTKFIHSQQEYTRMIDCLATVSIDGTERSIEDHPVTLRMVYKPCPSSIESPKASSTGWHQTVLS</sequence>
<keyword evidence="4" id="KW-1185">Reference proteome</keyword>
<dbReference type="RefSeq" id="XP_019009298.1">
    <property type="nucleotide sequence ID" value="XM_019157658.1"/>
</dbReference>
<name>A0A1B9HXS6_9TREE</name>
<dbReference type="KEGG" id="kpin:30174315"/>
<evidence type="ECO:0000313" key="2">
    <source>
        <dbReference type="EMBL" id="OCF48079.1"/>
    </source>
</evidence>
<evidence type="ECO:0000256" key="1">
    <source>
        <dbReference type="SAM" id="MobiDB-lite"/>
    </source>
</evidence>
<organism evidence="2">
    <name type="scientific">Kwoniella pini CBS 10737</name>
    <dbReference type="NCBI Taxonomy" id="1296096"/>
    <lineage>
        <taxon>Eukaryota</taxon>
        <taxon>Fungi</taxon>
        <taxon>Dikarya</taxon>
        <taxon>Basidiomycota</taxon>
        <taxon>Agaricomycotina</taxon>
        <taxon>Tremellomycetes</taxon>
        <taxon>Tremellales</taxon>
        <taxon>Cryptococcaceae</taxon>
        <taxon>Kwoniella</taxon>
    </lineage>
</organism>
<reference evidence="3" key="2">
    <citation type="submission" date="2013-07" db="EMBL/GenBank/DDBJ databases">
        <authorList>
            <consortium name="The Broad Institute Genome Sequencing Platform"/>
            <person name="Cuomo C."/>
            <person name="Litvintseva A."/>
            <person name="Chen Y."/>
            <person name="Heitman J."/>
            <person name="Sun S."/>
            <person name="Springer D."/>
            <person name="Dromer F."/>
            <person name="Young S.K."/>
            <person name="Zeng Q."/>
            <person name="Gargeya S."/>
            <person name="Fitzgerald M."/>
            <person name="Abouelleil A."/>
            <person name="Alvarado L."/>
            <person name="Berlin A.M."/>
            <person name="Chapman S.B."/>
            <person name="Dewar J."/>
            <person name="Goldberg J."/>
            <person name="Griggs A."/>
            <person name="Gujja S."/>
            <person name="Hansen M."/>
            <person name="Howarth C."/>
            <person name="Imamovic A."/>
            <person name="Larimer J."/>
            <person name="McCowan C."/>
            <person name="Murphy C."/>
            <person name="Pearson M."/>
            <person name="Priest M."/>
            <person name="Roberts A."/>
            <person name="Saif S."/>
            <person name="Shea T."/>
            <person name="Sykes S."/>
            <person name="Wortman J."/>
            <person name="Nusbaum C."/>
            <person name="Birren B."/>
        </authorList>
    </citation>
    <scope>NUCLEOTIDE SEQUENCE</scope>
    <source>
        <strain evidence="3">CBS 10737</strain>
    </source>
</reference>
<accession>A0A1B9HXS6</accession>
<protein>
    <submittedName>
        <fullName evidence="2">Uncharacterized protein</fullName>
    </submittedName>
</protein>
<evidence type="ECO:0000313" key="4">
    <source>
        <dbReference type="Proteomes" id="UP000094020"/>
    </source>
</evidence>
<reference evidence="2" key="1">
    <citation type="submission" date="2013-07" db="EMBL/GenBank/DDBJ databases">
        <title>The Genome Sequence of Cryptococcus pinus CBS10737.</title>
        <authorList>
            <consortium name="The Broad Institute Genome Sequencing Platform"/>
            <person name="Cuomo C."/>
            <person name="Litvintseva A."/>
            <person name="Chen Y."/>
            <person name="Heitman J."/>
            <person name="Sun S."/>
            <person name="Springer D."/>
            <person name="Dromer F."/>
            <person name="Young S.K."/>
            <person name="Zeng Q."/>
            <person name="Gargeya S."/>
            <person name="Fitzgerald M."/>
            <person name="Abouelleil A."/>
            <person name="Alvarado L."/>
            <person name="Berlin A.M."/>
            <person name="Chapman S.B."/>
            <person name="Dewar J."/>
            <person name="Goldberg J."/>
            <person name="Griggs A."/>
            <person name="Gujja S."/>
            <person name="Hansen M."/>
            <person name="Howarth C."/>
            <person name="Imamovic A."/>
            <person name="Larimer J."/>
            <person name="McCowan C."/>
            <person name="Murphy C."/>
            <person name="Pearson M."/>
            <person name="Priest M."/>
            <person name="Roberts A."/>
            <person name="Saif S."/>
            <person name="Shea T."/>
            <person name="Sykes S."/>
            <person name="Wortman J."/>
            <person name="Nusbaum C."/>
            <person name="Birren B."/>
        </authorList>
    </citation>
    <scope>NUCLEOTIDE SEQUENCE [LARGE SCALE GENOMIC DNA]</scope>
    <source>
        <strain evidence="2">CBS 10737</strain>
    </source>
</reference>
<dbReference type="GeneID" id="30174315"/>